<dbReference type="Gene3D" id="1.25.40.20">
    <property type="entry name" value="Ankyrin repeat-containing domain"/>
    <property type="match status" value="2"/>
</dbReference>
<evidence type="ECO:0000313" key="11">
    <source>
        <dbReference type="Proteomes" id="UP000694408"/>
    </source>
</evidence>
<dbReference type="PRINTS" id="PR00689">
    <property type="entry name" value="ACOABINDINGP"/>
</dbReference>
<evidence type="ECO:0000259" key="9">
    <source>
        <dbReference type="PROSITE" id="PS51228"/>
    </source>
</evidence>
<reference evidence="10" key="2">
    <citation type="submission" date="2025-09" db="UniProtKB">
        <authorList>
            <consortium name="Ensembl"/>
        </authorList>
    </citation>
    <scope>IDENTIFICATION</scope>
</reference>
<dbReference type="GO" id="GO:0000062">
    <property type="term" value="F:fatty-acyl-CoA binding"/>
    <property type="evidence" value="ECO:0007669"/>
    <property type="project" value="InterPro"/>
</dbReference>
<accession>A0A8C5JKG9</accession>
<evidence type="ECO:0000256" key="4">
    <source>
        <dbReference type="ARBA" id="ARBA00022737"/>
    </source>
</evidence>
<dbReference type="PROSITE" id="PS50297">
    <property type="entry name" value="ANK_REP_REGION"/>
    <property type="match status" value="2"/>
</dbReference>
<dbReference type="InterPro" id="IPR002110">
    <property type="entry name" value="Ankyrin_rpt"/>
</dbReference>
<dbReference type="PROSITE" id="PS50088">
    <property type="entry name" value="ANK_REPEAT"/>
    <property type="match status" value="2"/>
</dbReference>
<dbReference type="SMART" id="SM00248">
    <property type="entry name" value="ANK"/>
    <property type="match status" value="2"/>
</dbReference>
<evidence type="ECO:0000256" key="8">
    <source>
        <dbReference type="SAM" id="MobiDB-lite"/>
    </source>
</evidence>
<dbReference type="GO" id="GO:0005737">
    <property type="term" value="C:cytoplasm"/>
    <property type="evidence" value="ECO:0007669"/>
    <property type="project" value="UniProtKB-SubCell"/>
</dbReference>
<dbReference type="OMA" id="RPMGPVF"/>
<evidence type="ECO:0000256" key="3">
    <source>
        <dbReference type="ARBA" id="ARBA00022490"/>
    </source>
</evidence>
<dbReference type="InterPro" id="IPR036770">
    <property type="entry name" value="Ankyrin_rpt-contain_sf"/>
</dbReference>
<dbReference type="InterPro" id="IPR014352">
    <property type="entry name" value="FERM/acyl-CoA-bd_prot_sf"/>
</dbReference>
<dbReference type="InterPro" id="IPR035984">
    <property type="entry name" value="Acyl-CoA-binding_sf"/>
</dbReference>
<dbReference type="InterPro" id="IPR000582">
    <property type="entry name" value="Acyl-CoA-binding_protein"/>
</dbReference>
<organism evidence="10 11">
    <name type="scientific">Junco hyemalis</name>
    <name type="common">Dark-eyed junco</name>
    <dbReference type="NCBI Taxonomy" id="40217"/>
    <lineage>
        <taxon>Eukaryota</taxon>
        <taxon>Metazoa</taxon>
        <taxon>Chordata</taxon>
        <taxon>Craniata</taxon>
        <taxon>Vertebrata</taxon>
        <taxon>Euteleostomi</taxon>
        <taxon>Archelosauria</taxon>
        <taxon>Archosauria</taxon>
        <taxon>Dinosauria</taxon>
        <taxon>Saurischia</taxon>
        <taxon>Theropoda</taxon>
        <taxon>Coelurosauria</taxon>
        <taxon>Aves</taxon>
        <taxon>Neognathae</taxon>
        <taxon>Neoaves</taxon>
        <taxon>Telluraves</taxon>
        <taxon>Australaves</taxon>
        <taxon>Passeriformes</taxon>
        <taxon>Passerellidae</taxon>
        <taxon>Junco</taxon>
    </lineage>
</organism>
<feature type="compositionally biased region" description="Low complexity" evidence="8">
    <location>
        <begin position="72"/>
        <end position="85"/>
    </location>
</feature>
<evidence type="ECO:0000256" key="6">
    <source>
        <dbReference type="ARBA" id="ARBA00023121"/>
    </source>
</evidence>
<dbReference type="PANTHER" id="PTHR24119">
    <property type="entry name" value="ACYL-COA-BINDING DOMAIN-CONTAINING PROTEIN 6"/>
    <property type="match status" value="1"/>
</dbReference>
<reference evidence="10" key="1">
    <citation type="submission" date="2025-08" db="UniProtKB">
        <authorList>
            <consortium name="Ensembl"/>
        </authorList>
    </citation>
    <scope>IDENTIFICATION</scope>
</reference>
<feature type="region of interest" description="Disordered" evidence="8">
    <location>
        <begin position="23"/>
        <end position="102"/>
    </location>
</feature>
<evidence type="ECO:0000256" key="7">
    <source>
        <dbReference type="PROSITE-ProRule" id="PRU00023"/>
    </source>
</evidence>
<proteinExistence type="predicted"/>
<keyword evidence="4" id="KW-0677">Repeat</keyword>
<dbReference type="Ensembl" id="ENSJHYT00000023967.1">
    <property type="protein sequence ID" value="ENSJHYP00000019881.1"/>
    <property type="gene ID" value="ENSJHYG00000015099.1"/>
</dbReference>
<dbReference type="SUPFAM" id="SSF47027">
    <property type="entry name" value="Acyl-CoA binding protein"/>
    <property type="match status" value="1"/>
</dbReference>
<feature type="domain" description="ACB" evidence="9">
    <location>
        <begin position="110"/>
        <end position="195"/>
    </location>
</feature>
<keyword evidence="5 7" id="KW-0040">ANK repeat</keyword>
<dbReference type="FunFam" id="1.20.80.10:FF:000022">
    <property type="entry name" value="acyl-CoA-binding domain-containing protein 6 isoform X1"/>
    <property type="match status" value="1"/>
</dbReference>
<evidence type="ECO:0000256" key="1">
    <source>
        <dbReference type="ARBA" id="ARBA00004496"/>
    </source>
</evidence>
<dbReference type="PROSITE" id="PS51228">
    <property type="entry name" value="ACB_2"/>
    <property type="match status" value="1"/>
</dbReference>
<evidence type="ECO:0000256" key="5">
    <source>
        <dbReference type="ARBA" id="ARBA00023043"/>
    </source>
</evidence>
<feature type="compositionally biased region" description="Low complexity" evidence="8">
    <location>
        <begin position="93"/>
        <end position="102"/>
    </location>
</feature>
<sequence>MLALLRGTFGLDDLGGFTPPTPFCHSPSCRRSPTRGSAAARNPRARRAFPAGGAGARTEARRGSALRGGPGRARAAMASPPLSAAGGSGGELSSGSEAAATGAALPDRDLPALFEQAAERLPSLLSVASKEQLLYLYARYKQVKLGACNTPKPGFFDFEGKQKWEAWKALGDTSPHQAMQEYIAAVKKLDPSWNPQTPEKRGKESKTVFGGPVISSLYQEEEIIREEDKNIFDYCRENNIDYVTKAIQSKKVDVNVTDEEGRALLHWACDRGHKELVSVLLQNAADVNIQDGEGQTALHYAATCEFLDIVELLLQAGADPGLRDQEGCLPEEVTDSKAITRALQQQHGPGQP</sequence>
<dbReference type="AlphaFoldDB" id="A0A8C5JKG9"/>
<dbReference type="PANTHER" id="PTHR24119:SF0">
    <property type="entry name" value="ACYL-COA-BINDING DOMAIN-CONTAINING PROTEIN 6"/>
    <property type="match status" value="1"/>
</dbReference>
<protein>
    <recommendedName>
        <fullName evidence="2">Acyl-CoA-binding domain-containing protein 6</fullName>
    </recommendedName>
</protein>
<dbReference type="Pfam" id="PF00887">
    <property type="entry name" value="ACBP"/>
    <property type="match status" value="1"/>
</dbReference>
<feature type="repeat" description="ANK" evidence="7">
    <location>
        <begin position="260"/>
        <end position="292"/>
    </location>
</feature>
<dbReference type="Proteomes" id="UP000694408">
    <property type="component" value="Unplaced"/>
</dbReference>
<evidence type="ECO:0000313" key="10">
    <source>
        <dbReference type="Ensembl" id="ENSJHYP00000019881.1"/>
    </source>
</evidence>
<dbReference type="PRINTS" id="PR01415">
    <property type="entry name" value="ANKYRIN"/>
</dbReference>
<evidence type="ECO:0000256" key="2">
    <source>
        <dbReference type="ARBA" id="ARBA00018419"/>
    </source>
</evidence>
<name>A0A8C5JKG9_JUNHY</name>
<comment type="subcellular location">
    <subcellularLocation>
        <location evidence="1">Cytoplasm</location>
    </subcellularLocation>
</comment>
<keyword evidence="3" id="KW-0963">Cytoplasm</keyword>
<keyword evidence="11" id="KW-1185">Reference proteome</keyword>
<dbReference type="SUPFAM" id="SSF48403">
    <property type="entry name" value="Ankyrin repeat"/>
    <property type="match status" value="1"/>
</dbReference>
<dbReference type="Gene3D" id="1.20.80.10">
    <property type="match status" value="1"/>
</dbReference>
<feature type="repeat" description="ANK" evidence="7">
    <location>
        <begin position="293"/>
        <end position="325"/>
    </location>
</feature>
<keyword evidence="6" id="KW-0446">Lipid-binding</keyword>
<dbReference type="Pfam" id="PF12796">
    <property type="entry name" value="Ank_2"/>
    <property type="match status" value="1"/>
</dbReference>